<evidence type="ECO:0000256" key="2">
    <source>
        <dbReference type="ARBA" id="ARBA00022448"/>
    </source>
</evidence>
<evidence type="ECO:0000256" key="1">
    <source>
        <dbReference type="ARBA" id="ARBA00004370"/>
    </source>
</evidence>
<evidence type="ECO:0000313" key="8">
    <source>
        <dbReference type="EMBL" id="ADD41022.1"/>
    </source>
</evidence>
<dbReference type="HAMAP" id="MF_01416">
    <property type="entry name" value="ATP_synth_delta_bact"/>
    <property type="match status" value="1"/>
</dbReference>
<dbReference type="GO" id="GO:0045259">
    <property type="term" value="C:proton-transporting ATP synthase complex"/>
    <property type="evidence" value="ECO:0007669"/>
    <property type="project" value="UniProtKB-KW"/>
</dbReference>
<sequence>MSITGQQSVQAGYEALEAYAKRVKPETLDKVASELLAVKDLFANEPRLRRALTDPGRTAAERSGLAEQVLSGKVSAGTLKVLTALIGQRWSTPGELLTAVESIGVDAILRVGAAQDVLAEVEDELFRFARLVDGDNDLSRALSDGSAPASARTELVRTLLSGKANAVSVRLAEVAAAGFGGRRGFDTAATKLLELVSAKREQRLAYITVAAPLPQDQEARLTRKLSEIYGHTISAKITVDPQVVGGIRVQIGHDLYDGTVARRLTEARKALAARH</sequence>
<comment type="subcellular location">
    <subcellularLocation>
        <location evidence="7">Cell membrane</location>
        <topology evidence="7">Peripheral membrane protein</topology>
    </subcellularLocation>
    <subcellularLocation>
        <location evidence="1">Membrane</location>
    </subcellularLocation>
</comment>
<keyword evidence="6 7" id="KW-0066">ATP synthesis</keyword>
<keyword evidence="7" id="KW-0139">CF(1)</keyword>
<dbReference type="AlphaFoldDB" id="D3PU76"/>
<dbReference type="OrthoDB" id="5242917at2"/>
<comment type="subunit">
    <text evidence="7">F-type ATPases have 2 components, F(1) - the catalytic core - and F(0) - the membrane proton channel. F(1) has five subunits: alpha(3), beta(3), gamma(1), delta(1), epsilon(1). F(0) has three main subunits: a(1), b(2) and c(10-14). The alpha and beta chains form an alternating ring which encloses part of the gamma chain. F(1) is attached to F(0) by a central stalk formed by the gamma and epsilon chains, while a peripheral stalk is formed by the delta and b chains.</text>
</comment>
<keyword evidence="9" id="KW-1185">Reference proteome</keyword>
<gene>
    <name evidence="7" type="primary">atpH</name>
    <name evidence="8" type="ordered locus">Snas_1313</name>
</gene>
<keyword evidence="5 7" id="KW-0472">Membrane</keyword>
<evidence type="ECO:0000256" key="3">
    <source>
        <dbReference type="ARBA" id="ARBA00022781"/>
    </source>
</evidence>
<keyword evidence="3 7" id="KW-0375">Hydrogen ion transport</keyword>
<dbReference type="PRINTS" id="PR00125">
    <property type="entry name" value="ATPASEDELTA"/>
</dbReference>
<dbReference type="GO" id="GO:0005886">
    <property type="term" value="C:plasma membrane"/>
    <property type="evidence" value="ECO:0007669"/>
    <property type="project" value="UniProtKB-SubCell"/>
</dbReference>
<dbReference type="InterPro" id="IPR000711">
    <property type="entry name" value="ATPase_OSCP/dsu"/>
</dbReference>
<dbReference type="Pfam" id="PF00213">
    <property type="entry name" value="OSCP"/>
    <property type="match status" value="2"/>
</dbReference>
<dbReference type="EMBL" id="CP001778">
    <property type="protein sequence ID" value="ADD41022.1"/>
    <property type="molecule type" value="Genomic_DNA"/>
</dbReference>
<evidence type="ECO:0000256" key="6">
    <source>
        <dbReference type="ARBA" id="ARBA00023310"/>
    </source>
</evidence>
<keyword evidence="4 7" id="KW-0406">Ion transport</keyword>
<accession>D3PU76</accession>
<evidence type="ECO:0000256" key="5">
    <source>
        <dbReference type="ARBA" id="ARBA00023136"/>
    </source>
</evidence>
<dbReference type="HOGENOM" id="CLU_088880_0_0_11"/>
<dbReference type="STRING" id="446470.Snas_1313"/>
<comment type="function">
    <text evidence="7">F(1)F(0) ATP synthase produces ATP from ADP in the presence of a proton or sodium gradient. F-type ATPases consist of two structural domains, F(1) containing the extramembraneous catalytic core and F(0) containing the membrane proton channel, linked together by a central stalk and a peripheral stalk. During catalysis, ATP synthesis in the catalytic domain of F(1) is coupled via a rotary mechanism of the central stalk subunits to proton translocation.</text>
</comment>
<keyword evidence="2 7" id="KW-0813">Transport</keyword>
<dbReference type="Proteomes" id="UP000000844">
    <property type="component" value="Chromosome"/>
</dbReference>
<evidence type="ECO:0000256" key="4">
    <source>
        <dbReference type="ARBA" id="ARBA00023065"/>
    </source>
</evidence>
<protein>
    <recommendedName>
        <fullName evidence="7">ATP synthase subunit delta</fullName>
    </recommendedName>
    <alternativeName>
        <fullName evidence="7">ATP synthase F(1) sector subunit delta</fullName>
    </alternativeName>
    <alternativeName>
        <fullName evidence="7">F-type ATPase subunit delta</fullName>
        <shortName evidence="7">F-ATPase subunit delta</shortName>
    </alternativeName>
</protein>
<name>D3PU76_STANL</name>
<comment type="function">
    <text evidence="7">This protein is part of the stalk that links CF(0) to CF(1). It either transmits conformational changes from CF(0) to CF(1) or is implicated in proton conduction.</text>
</comment>
<organism evidence="8 9">
    <name type="scientific">Stackebrandtia nassauensis (strain DSM 44728 / CIP 108903 / NRRL B-16338 / NBRC 102104 / LLR-40K-21)</name>
    <dbReference type="NCBI Taxonomy" id="446470"/>
    <lineage>
        <taxon>Bacteria</taxon>
        <taxon>Bacillati</taxon>
        <taxon>Actinomycetota</taxon>
        <taxon>Actinomycetes</taxon>
        <taxon>Glycomycetales</taxon>
        <taxon>Glycomycetaceae</taxon>
        <taxon>Stackebrandtia</taxon>
    </lineage>
</organism>
<proteinExistence type="inferred from homology"/>
<dbReference type="KEGG" id="sna:Snas_1313"/>
<dbReference type="eggNOG" id="COG0712">
    <property type="taxonomic scope" value="Bacteria"/>
</dbReference>
<keyword evidence="7" id="KW-1003">Cell membrane</keyword>
<dbReference type="GO" id="GO:0046933">
    <property type="term" value="F:proton-transporting ATP synthase activity, rotational mechanism"/>
    <property type="evidence" value="ECO:0007669"/>
    <property type="project" value="UniProtKB-UniRule"/>
</dbReference>
<dbReference type="RefSeq" id="WP_013016593.1">
    <property type="nucleotide sequence ID" value="NC_013947.1"/>
</dbReference>
<dbReference type="NCBIfam" id="NF009967">
    <property type="entry name" value="PRK13430.1"/>
    <property type="match status" value="1"/>
</dbReference>
<dbReference type="PANTHER" id="PTHR11910">
    <property type="entry name" value="ATP SYNTHASE DELTA CHAIN"/>
    <property type="match status" value="1"/>
</dbReference>
<comment type="similarity">
    <text evidence="7">Belongs to the ATPase delta chain family.</text>
</comment>
<evidence type="ECO:0000256" key="7">
    <source>
        <dbReference type="HAMAP-Rule" id="MF_01416"/>
    </source>
</evidence>
<evidence type="ECO:0000313" key="9">
    <source>
        <dbReference type="Proteomes" id="UP000000844"/>
    </source>
</evidence>
<reference evidence="8 9" key="1">
    <citation type="journal article" date="2009" name="Stand. Genomic Sci.">
        <title>Complete genome sequence of Stackebrandtia nassauensis type strain (LLR-40K-21).</title>
        <authorList>
            <person name="Munk C."/>
            <person name="Lapidus A."/>
            <person name="Copeland A."/>
            <person name="Jando M."/>
            <person name="Mayilraj S."/>
            <person name="Glavina Del Rio T."/>
            <person name="Nolan M."/>
            <person name="Chen F."/>
            <person name="Lucas S."/>
            <person name="Tice H."/>
            <person name="Cheng J.F."/>
            <person name="Han C."/>
            <person name="Detter J.C."/>
            <person name="Bruce D."/>
            <person name="Goodwin L."/>
            <person name="Chain P."/>
            <person name="Pitluck S."/>
            <person name="Goker M."/>
            <person name="Ovchinikova G."/>
            <person name="Pati A."/>
            <person name="Ivanova N."/>
            <person name="Mavromatis K."/>
            <person name="Chen A."/>
            <person name="Palaniappan K."/>
            <person name="Land M."/>
            <person name="Hauser L."/>
            <person name="Chang Y.J."/>
            <person name="Jeffries C.D."/>
            <person name="Bristow J."/>
            <person name="Eisen J.A."/>
            <person name="Markowitz V."/>
            <person name="Hugenholtz P."/>
            <person name="Kyrpides N.C."/>
            <person name="Klenk H.P."/>
        </authorList>
    </citation>
    <scope>NUCLEOTIDE SEQUENCE [LARGE SCALE GENOMIC DNA]</scope>
    <source>
        <strain evidence="9">DSM 44728 / CIP 108903 / NRRL B-16338 / NBRC 102104 / LLR-40K-21</strain>
    </source>
</reference>